<keyword evidence="1" id="KW-1133">Transmembrane helix</keyword>
<reference evidence="2 3" key="1">
    <citation type="submission" date="2019-03" db="EMBL/GenBank/DDBJ databases">
        <title>Genomic Encyclopedia of Type Strains, Phase IV (KMG-IV): sequencing the most valuable type-strain genomes for metagenomic binning, comparative biology and taxonomic classification.</title>
        <authorList>
            <person name="Goeker M."/>
        </authorList>
    </citation>
    <scope>NUCLEOTIDE SEQUENCE [LARGE SCALE GENOMIC DNA]</scope>
    <source>
        <strain evidence="2 3">DSM 21100</strain>
    </source>
</reference>
<protein>
    <submittedName>
        <fullName evidence="2">Uncharacterized protein DUF4293</fullName>
    </submittedName>
</protein>
<organism evidence="2 3">
    <name type="scientific">Anseongella ginsenosidimutans</name>
    <dbReference type="NCBI Taxonomy" id="496056"/>
    <lineage>
        <taxon>Bacteria</taxon>
        <taxon>Pseudomonadati</taxon>
        <taxon>Bacteroidota</taxon>
        <taxon>Sphingobacteriia</taxon>
        <taxon>Sphingobacteriales</taxon>
        <taxon>Sphingobacteriaceae</taxon>
        <taxon>Anseongella</taxon>
    </lineage>
</organism>
<name>A0A4R3KP58_9SPHI</name>
<dbReference type="AlphaFoldDB" id="A0A4R3KP58"/>
<dbReference type="Pfam" id="PF14126">
    <property type="entry name" value="DUF4293"/>
    <property type="match status" value="1"/>
</dbReference>
<evidence type="ECO:0000256" key="1">
    <source>
        <dbReference type="SAM" id="Phobius"/>
    </source>
</evidence>
<evidence type="ECO:0000313" key="2">
    <source>
        <dbReference type="EMBL" id="TCS86358.1"/>
    </source>
</evidence>
<sequence>MIQRIQTIWLMFGLLGVLFVLTLPIISFTTTAPVDGKTTEITHVLKGVGHYQTIGDKVQKTETYTIAIALVGFLAAAYLLCIFSFRNRKRQMGLCWMIILLIFGLVALLLIKLQPYQDADILNRQLGISAFLPTASIICTLLARRAIARDEALVRSADRLR</sequence>
<gene>
    <name evidence="2" type="ORF">EDD80_108151</name>
</gene>
<dbReference type="OrthoDB" id="594989at2"/>
<keyword evidence="1" id="KW-0472">Membrane</keyword>
<accession>A0A4R3KP58</accession>
<proteinExistence type="predicted"/>
<dbReference type="InterPro" id="IPR025635">
    <property type="entry name" value="DUF4293"/>
</dbReference>
<keyword evidence="3" id="KW-1185">Reference proteome</keyword>
<keyword evidence="1" id="KW-0812">Transmembrane</keyword>
<feature type="transmembrane region" description="Helical" evidence="1">
    <location>
        <begin position="92"/>
        <end position="113"/>
    </location>
</feature>
<comment type="caution">
    <text evidence="2">The sequence shown here is derived from an EMBL/GenBank/DDBJ whole genome shotgun (WGS) entry which is preliminary data.</text>
</comment>
<dbReference type="Proteomes" id="UP000295807">
    <property type="component" value="Unassembled WGS sequence"/>
</dbReference>
<feature type="transmembrane region" description="Helical" evidence="1">
    <location>
        <begin position="7"/>
        <end position="26"/>
    </location>
</feature>
<feature type="transmembrane region" description="Helical" evidence="1">
    <location>
        <begin position="125"/>
        <end position="143"/>
    </location>
</feature>
<dbReference type="RefSeq" id="WP_132129759.1">
    <property type="nucleotide sequence ID" value="NZ_CP042432.1"/>
</dbReference>
<dbReference type="EMBL" id="SMAD01000008">
    <property type="protein sequence ID" value="TCS86358.1"/>
    <property type="molecule type" value="Genomic_DNA"/>
</dbReference>
<feature type="transmembrane region" description="Helical" evidence="1">
    <location>
        <begin position="64"/>
        <end position="85"/>
    </location>
</feature>
<evidence type="ECO:0000313" key="3">
    <source>
        <dbReference type="Proteomes" id="UP000295807"/>
    </source>
</evidence>